<dbReference type="Proteomes" id="UP000735302">
    <property type="component" value="Unassembled WGS sequence"/>
</dbReference>
<keyword evidence="1" id="KW-1133">Transmembrane helix</keyword>
<protein>
    <submittedName>
        <fullName evidence="2">Uncharacterized protein</fullName>
    </submittedName>
</protein>
<accession>A0AAV4AUH5</accession>
<keyword evidence="1" id="KW-0812">Transmembrane</keyword>
<proteinExistence type="predicted"/>
<organism evidence="2 3">
    <name type="scientific">Plakobranchus ocellatus</name>
    <dbReference type="NCBI Taxonomy" id="259542"/>
    <lineage>
        <taxon>Eukaryota</taxon>
        <taxon>Metazoa</taxon>
        <taxon>Spiralia</taxon>
        <taxon>Lophotrochozoa</taxon>
        <taxon>Mollusca</taxon>
        <taxon>Gastropoda</taxon>
        <taxon>Heterobranchia</taxon>
        <taxon>Euthyneura</taxon>
        <taxon>Panpulmonata</taxon>
        <taxon>Sacoglossa</taxon>
        <taxon>Placobranchoidea</taxon>
        <taxon>Plakobranchidae</taxon>
        <taxon>Plakobranchus</taxon>
    </lineage>
</organism>
<feature type="transmembrane region" description="Helical" evidence="1">
    <location>
        <begin position="23"/>
        <end position="47"/>
    </location>
</feature>
<dbReference type="AlphaFoldDB" id="A0AAV4AUH5"/>
<gene>
    <name evidence="2" type="ORF">PoB_003850000</name>
</gene>
<name>A0AAV4AUH5_9GAST</name>
<keyword evidence="1" id="KW-0472">Membrane</keyword>
<sequence>MDPISTSTDQDDHPYIFHSVNGILWLAMIVFVAFPFAFVSSLLLLVLRPLVIITDGRDVADLSDFVELCQYMPEMCIDHLMNGRDFIKCVGGRRPPSFNFGTPV</sequence>
<evidence type="ECO:0000313" key="2">
    <source>
        <dbReference type="EMBL" id="GFO11995.1"/>
    </source>
</evidence>
<reference evidence="2 3" key="1">
    <citation type="journal article" date="2021" name="Elife">
        <title>Chloroplast acquisition without the gene transfer in kleptoplastic sea slugs, Plakobranchus ocellatus.</title>
        <authorList>
            <person name="Maeda T."/>
            <person name="Takahashi S."/>
            <person name="Yoshida T."/>
            <person name="Shimamura S."/>
            <person name="Takaki Y."/>
            <person name="Nagai Y."/>
            <person name="Toyoda A."/>
            <person name="Suzuki Y."/>
            <person name="Arimoto A."/>
            <person name="Ishii H."/>
            <person name="Satoh N."/>
            <person name="Nishiyama T."/>
            <person name="Hasebe M."/>
            <person name="Maruyama T."/>
            <person name="Minagawa J."/>
            <person name="Obokata J."/>
            <person name="Shigenobu S."/>
        </authorList>
    </citation>
    <scope>NUCLEOTIDE SEQUENCE [LARGE SCALE GENOMIC DNA]</scope>
</reference>
<evidence type="ECO:0000313" key="3">
    <source>
        <dbReference type="Proteomes" id="UP000735302"/>
    </source>
</evidence>
<keyword evidence="3" id="KW-1185">Reference proteome</keyword>
<evidence type="ECO:0000256" key="1">
    <source>
        <dbReference type="SAM" id="Phobius"/>
    </source>
</evidence>
<comment type="caution">
    <text evidence="2">The sequence shown here is derived from an EMBL/GenBank/DDBJ whole genome shotgun (WGS) entry which is preliminary data.</text>
</comment>
<dbReference type="EMBL" id="BLXT01004368">
    <property type="protein sequence ID" value="GFO11995.1"/>
    <property type="molecule type" value="Genomic_DNA"/>
</dbReference>